<dbReference type="RefSeq" id="WP_061950044.1">
    <property type="nucleotide sequence ID" value="NZ_LTAO01000038.1"/>
</dbReference>
<keyword evidence="1" id="KW-0812">Transmembrane</keyword>
<proteinExistence type="predicted"/>
<accession>A0A161P670</accession>
<evidence type="ECO:0000313" key="3">
    <source>
        <dbReference type="Proteomes" id="UP000075806"/>
    </source>
</evidence>
<keyword evidence="1" id="KW-0472">Membrane</keyword>
<feature type="transmembrane region" description="Helical" evidence="1">
    <location>
        <begin position="9"/>
        <end position="26"/>
    </location>
</feature>
<keyword evidence="3" id="KW-1185">Reference proteome</keyword>
<comment type="caution">
    <text evidence="2">The sequence shown here is derived from an EMBL/GenBank/DDBJ whole genome shotgun (WGS) entry which is preliminary data.</text>
</comment>
<dbReference type="Proteomes" id="UP000075806">
    <property type="component" value="Unassembled WGS sequence"/>
</dbReference>
<organism evidence="2 3">
    <name type="scientific">Alkalihalobacillus trypoxylicola</name>
    <dbReference type="NCBI Taxonomy" id="519424"/>
    <lineage>
        <taxon>Bacteria</taxon>
        <taxon>Bacillati</taxon>
        <taxon>Bacillota</taxon>
        <taxon>Bacilli</taxon>
        <taxon>Bacillales</taxon>
        <taxon>Bacillaceae</taxon>
        <taxon>Alkalihalobacillus</taxon>
    </lineage>
</organism>
<name>A0A161P670_9BACI</name>
<reference evidence="2" key="1">
    <citation type="submission" date="2016-02" db="EMBL/GenBank/DDBJ databases">
        <title>Genome sequence of Bacillus trypoxylicola KCTC 13244(T).</title>
        <authorList>
            <person name="Jeong H."/>
            <person name="Park S.-H."/>
            <person name="Choi S.-K."/>
        </authorList>
    </citation>
    <scope>NUCLEOTIDE SEQUENCE [LARGE SCALE GENOMIC DNA]</scope>
    <source>
        <strain evidence="2">KCTC 13244</strain>
    </source>
</reference>
<dbReference type="AlphaFoldDB" id="A0A161P670"/>
<evidence type="ECO:0000256" key="1">
    <source>
        <dbReference type="SAM" id="Phobius"/>
    </source>
</evidence>
<protein>
    <submittedName>
        <fullName evidence="2">Uncharacterized protein</fullName>
    </submittedName>
</protein>
<evidence type="ECO:0000313" key="2">
    <source>
        <dbReference type="EMBL" id="KYG26571.1"/>
    </source>
</evidence>
<keyword evidence="1" id="KW-1133">Transmembrane helix</keyword>
<gene>
    <name evidence="2" type="ORF">AZF04_12220</name>
</gene>
<sequence length="151" mass="18144">MWSAVKRGLLALIIFIVGILFAIVIYDPHKHHYLDKELNEMINEQEIRSITILDKHYDEFYRYELKEKEFTTLFESLNIKMNKPKDFYVIDFDFQYYISISTGRESYSIIYGRDEHHSGISLGRHEYMIISEDYLADFFNAIEGWEEISFD</sequence>
<dbReference type="EMBL" id="LTAO01000038">
    <property type="protein sequence ID" value="KYG26571.1"/>
    <property type="molecule type" value="Genomic_DNA"/>
</dbReference>